<comment type="caution">
    <text evidence="2">The sequence shown here is derived from an EMBL/GenBank/DDBJ whole genome shotgun (WGS) entry which is preliminary data.</text>
</comment>
<feature type="region of interest" description="Disordered" evidence="1">
    <location>
        <begin position="86"/>
        <end position="105"/>
    </location>
</feature>
<dbReference type="AlphaFoldDB" id="A0A261F4W5"/>
<evidence type="ECO:0000256" key="1">
    <source>
        <dbReference type="SAM" id="MobiDB-lite"/>
    </source>
</evidence>
<name>A0A261F4W5_9BIFI</name>
<evidence type="ECO:0000313" key="2">
    <source>
        <dbReference type="EMBL" id="OZG54115.1"/>
    </source>
</evidence>
<dbReference type="RefSeq" id="WP_094726317.1">
    <property type="nucleotide sequence ID" value="NZ_JBHLWS010000013.1"/>
</dbReference>
<evidence type="ECO:0000313" key="3">
    <source>
        <dbReference type="Proteomes" id="UP000243657"/>
    </source>
</evidence>
<feature type="region of interest" description="Disordered" evidence="1">
    <location>
        <begin position="37"/>
        <end position="60"/>
    </location>
</feature>
<dbReference type="EMBL" id="MWWT01000005">
    <property type="protein sequence ID" value="OZG54115.1"/>
    <property type="molecule type" value="Genomic_DNA"/>
</dbReference>
<feature type="region of interest" description="Disordered" evidence="1">
    <location>
        <begin position="153"/>
        <end position="195"/>
    </location>
</feature>
<feature type="compositionally biased region" description="Basic and acidic residues" evidence="1">
    <location>
        <begin position="43"/>
        <end position="60"/>
    </location>
</feature>
<sequence length="195" mass="21266">MFTKIPFWIRFIDTPAESGGVEASADEPKTAEQLEAEAAAVNKKADASHEPDRESAKDFSKALNKRVSEIEAKYADYEELKAKAAKYDQNESENLSRLEELEQQAKSVEAERDQLKAQAEHAALIASVSKETGLSTEVLELLKGEGDELKANAQALAERMASSASSLPPAGKRSRHTVGEPVSARQKMADAYNTK</sequence>
<reference evidence="2 3" key="1">
    <citation type="journal article" date="2017" name="BMC Genomics">
        <title>Comparative genomic and phylogenomic analyses of the Bifidobacteriaceae family.</title>
        <authorList>
            <person name="Lugli G.A."/>
            <person name="Milani C."/>
            <person name="Turroni F."/>
            <person name="Duranti S."/>
            <person name="Mancabelli L."/>
            <person name="Mangifesta M."/>
            <person name="Ferrario C."/>
            <person name="Modesto M."/>
            <person name="Mattarelli P."/>
            <person name="Jiri K."/>
            <person name="van Sinderen D."/>
            <person name="Ventura M."/>
        </authorList>
    </citation>
    <scope>NUCLEOTIDE SEQUENCE [LARGE SCALE GENOMIC DNA]</scope>
    <source>
        <strain evidence="2 3">DSM 24762</strain>
    </source>
</reference>
<dbReference type="Proteomes" id="UP000243657">
    <property type="component" value="Unassembled WGS sequence"/>
</dbReference>
<gene>
    <name evidence="2" type="ORF">ALMA_0576</name>
</gene>
<organism evidence="2 3">
    <name type="scientific">Alloscardovia macacae</name>
    <dbReference type="NCBI Taxonomy" id="1160091"/>
    <lineage>
        <taxon>Bacteria</taxon>
        <taxon>Bacillati</taxon>
        <taxon>Actinomycetota</taxon>
        <taxon>Actinomycetes</taxon>
        <taxon>Bifidobacteriales</taxon>
        <taxon>Bifidobacteriaceae</taxon>
        <taxon>Alloscardovia</taxon>
    </lineage>
</organism>
<protein>
    <submittedName>
        <fullName evidence="2">Prophage LambdaCh01, scaffold protein</fullName>
    </submittedName>
</protein>
<feature type="compositionally biased region" description="Basic and acidic residues" evidence="1">
    <location>
        <begin position="86"/>
        <end position="100"/>
    </location>
</feature>
<accession>A0A261F4W5</accession>
<proteinExistence type="predicted"/>
<keyword evidence="3" id="KW-1185">Reference proteome</keyword>